<evidence type="ECO:0000313" key="3">
    <source>
        <dbReference type="Proteomes" id="UP000249590"/>
    </source>
</evidence>
<dbReference type="AlphaFoldDB" id="A0A8B2NYN7"/>
<accession>A0A8B2NYN7</accession>
<protein>
    <submittedName>
        <fullName evidence="2">BolA family transcriptional regulator</fullName>
    </submittedName>
</protein>
<dbReference type="EMBL" id="QHHQ01000001">
    <property type="protein sequence ID" value="RAI03830.1"/>
    <property type="molecule type" value="Genomic_DNA"/>
</dbReference>
<dbReference type="Pfam" id="PF01722">
    <property type="entry name" value="BolA"/>
    <property type="match status" value="1"/>
</dbReference>
<organism evidence="2 3">
    <name type="scientific">Acuticoccus sediminis</name>
    <dbReference type="NCBI Taxonomy" id="2184697"/>
    <lineage>
        <taxon>Bacteria</taxon>
        <taxon>Pseudomonadati</taxon>
        <taxon>Pseudomonadota</taxon>
        <taxon>Alphaproteobacteria</taxon>
        <taxon>Hyphomicrobiales</taxon>
        <taxon>Amorphaceae</taxon>
        <taxon>Acuticoccus</taxon>
    </lineage>
</organism>
<name>A0A8B2NYN7_9HYPH</name>
<proteinExistence type="inferred from homology"/>
<evidence type="ECO:0000256" key="1">
    <source>
        <dbReference type="RuleBase" id="RU003860"/>
    </source>
</evidence>
<dbReference type="GO" id="GO:0016226">
    <property type="term" value="P:iron-sulfur cluster assembly"/>
    <property type="evidence" value="ECO:0007669"/>
    <property type="project" value="TreeGrafter"/>
</dbReference>
<comment type="similarity">
    <text evidence="1">Belongs to the BolA/IbaG family.</text>
</comment>
<dbReference type="OrthoDB" id="9811118at2"/>
<dbReference type="RefSeq" id="WP_111342850.1">
    <property type="nucleotide sequence ID" value="NZ_JAIWKD010000001.1"/>
</dbReference>
<dbReference type="SUPFAM" id="SSF82657">
    <property type="entry name" value="BolA-like"/>
    <property type="match status" value="1"/>
</dbReference>
<dbReference type="InterPro" id="IPR002634">
    <property type="entry name" value="BolA"/>
</dbReference>
<dbReference type="Gene3D" id="3.30.300.90">
    <property type="entry name" value="BolA-like"/>
    <property type="match status" value="1"/>
</dbReference>
<reference evidence="2 3" key="1">
    <citation type="submission" date="2018-05" db="EMBL/GenBank/DDBJ databases">
        <title>Acuticoccus sediminis sp. nov., isolated from deep-sea sediment of Indian Ocean.</title>
        <authorList>
            <person name="Liu X."/>
            <person name="Lai Q."/>
            <person name="Du Y."/>
            <person name="Sun F."/>
            <person name="Zhang X."/>
            <person name="Wang S."/>
            <person name="Shao Z."/>
        </authorList>
    </citation>
    <scope>NUCLEOTIDE SEQUENCE [LARGE SCALE GENOMIC DNA]</scope>
    <source>
        <strain evidence="2 3">PTG4-2</strain>
    </source>
</reference>
<keyword evidence="3" id="KW-1185">Reference proteome</keyword>
<dbReference type="PANTHER" id="PTHR46230">
    <property type="match status" value="1"/>
</dbReference>
<dbReference type="PIRSF" id="PIRSF003113">
    <property type="entry name" value="BolA"/>
    <property type="match status" value="1"/>
</dbReference>
<evidence type="ECO:0000313" key="2">
    <source>
        <dbReference type="EMBL" id="RAI03830.1"/>
    </source>
</evidence>
<dbReference type="Proteomes" id="UP000249590">
    <property type="component" value="Unassembled WGS sequence"/>
</dbReference>
<dbReference type="PANTHER" id="PTHR46230:SF7">
    <property type="entry name" value="BOLA-LIKE PROTEIN 1"/>
    <property type="match status" value="1"/>
</dbReference>
<sequence>MGQVQDRITETLTERFAPSHLEVIDESALHAGHMGARPEGETHFRIRITAEAFRDKSRLQRHRMVNEAVAAELAGPVHALAISADVPA</sequence>
<dbReference type="InterPro" id="IPR036065">
    <property type="entry name" value="BolA-like_sf"/>
</dbReference>
<gene>
    <name evidence="2" type="ORF">DLJ53_05000</name>
</gene>
<comment type="caution">
    <text evidence="2">The sequence shown here is derived from an EMBL/GenBank/DDBJ whole genome shotgun (WGS) entry which is preliminary data.</text>
</comment>